<evidence type="ECO:0000256" key="1">
    <source>
        <dbReference type="ARBA" id="ARBA00023015"/>
    </source>
</evidence>
<dbReference type="PROSITE" id="PS01124">
    <property type="entry name" value="HTH_ARAC_FAMILY_2"/>
    <property type="match status" value="1"/>
</dbReference>
<evidence type="ECO:0000313" key="8">
    <source>
        <dbReference type="Proteomes" id="UP000049983"/>
    </source>
</evidence>
<feature type="domain" description="HTH araC/xylS-type" evidence="6">
    <location>
        <begin position="238"/>
        <end position="339"/>
    </location>
</feature>
<accession>A0A0M7AHB2</accession>
<feature type="transmembrane region" description="Helical" evidence="5">
    <location>
        <begin position="29"/>
        <end position="51"/>
    </location>
</feature>
<dbReference type="GO" id="GO:0003700">
    <property type="term" value="F:DNA-binding transcription factor activity"/>
    <property type="evidence" value="ECO:0007669"/>
    <property type="project" value="InterPro"/>
</dbReference>
<feature type="transmembrane region" description="Helical" evidence="5">
    <location>
        <begin position="118"/>
        <end position="135"/>
    </location>
</feature>
<dbReference type="Proteomes" id="UP000049983">
    <property type="component" value="Unassembled WGS sequence"/>
</dbReference>
<dbReference type="AlphaFoldDB" id="A0A0M7AHB2"/>
<reference evidence="8" key="1">
    <citation type="submission" date="2015-07" db="EMBL/GenBank/DDBJ databases">
        <authorList>
            <person name="Rodrigo-Torres Lidia"/>
            <person name="Arahal R.David."/>
        </authorList>
    </citation>
    <scope>NUCLEOTIDE SEQUENCE [LARGE SCALE GENOMIC DNA]</scope>
    <source>
        <strain evidence="8">CECT 5096</strain>
    </source>
</reference>
<proteinExistence type="predicted"/>
<feature type="transmembrane region" description="Helical" evidence="5">
    <location>
        <begin position="155"/>
        <end position="177"/>
    </location>
</feature>
<keyword evidence="8" id="KW-1185">Reference proteome</keyword>
<name>A0A0M7AHB2_9HYPH</name>
<feature type="compositionally biased region" description="Basic and acidic residues" evidence="4">
    <location>
        <begin position="347"/>
        <end position="356"/>
    </location>
</feature>
<feature type="transmembrane region" description="Helical" evidence="5">
    <location>
        <begin position="189"/>
        <end position="213"/>
    </location>
</feature>
<organism evidence="7 8">
    <name type="scientific">Roseibium album</name>
    <dbReference type="NCBI Taxonomy" id="311410"/>
    <lineage>
        <taxon>Bacteria</taxon>
        <taxon>Pseudomonadati</taxon>
        <taxon>Pseudomonadota</taxon>
        <taxon>Alphaproteobacteria</taxon>
        <taxon>Hyphomicrobiales</taxon>
        <taxon>Stappiaceae</taxon>
        <taxon>Roseibium</taxon>
    </lineage>
</organism>
<dbReference type="PANTHER" id="PTHR43280:SF29">
    <property type="entry name" value="ARAC-FAMILY TRANSCRIPTIONAL REGULATOR"/>
    <property type="match status" value="1"/>
</dbReference>
<evidence type="ECO:0000256" key="4">
    <source>
        <dbReference type="SAM" id="MobiDB-lite"/>
    </source>
</evidence>
<feature type="transmembrane region" description="Helical" evidence="5">
    <location>
        <begin position="6"/>
        <end position="22"/>
    </location>
</feature>
<dbReference type="EMBL" id="CXWC01000011">
    <property type="protein sequence ID" value="CTQ73971.1"/>
    <property type="molecule type" value="Genomic_DNA"/>
</dbReference>
<evidence type="ECO:0000259" key="6">
    <source>
        <dbReference type="PROSITE" id="PS01124"/>
    </source>
</evidence>
<gene>
    <name evidence="7" type="primary">exsA_2</name>
    <name evidence="7" type="ORF">LA5096_03867</name>
</gene>
<dbReference type="PANTHER" id="PTHR43280">
    <property type="entry name" value="ARAC-FAMILY TRANSCRIPTIONAL REGULATOR"/>
    <property type="match status" value="1"/>
</dbReference>
<sequence length="356" mass="38576">MNTVPTSWIISILAVFIAAAVVSRPLLPIAARVLFGLGLGLIAVVTAFVGLRVEYGFEVLGRVQPHIAILIAPTLWLGFQSLASTTGSPTRQSLQIAATGLALAEFALLVPTAWSADVIVIGTNAVYAVLLTAMLRQPPDAFVQVAPNKFRLVRIALLFAILFIALIVAADATILAAMLSAGNAGVMRLLTGASGVVVAVVLLCALVGLPLVLGPRTRDVSRESARQETLEEDQDLLRKLDRLMIEHKMFTDPDLTLARLGRRLHCPARSVSKAVNRIHGENISRYINGFRVRHATMLLKTTDLPVTDIMLEAGFQSKSSFNTEFRRLTGQTPSCQRRQGSGNKNVRNRDLKRSNT</sequence>
<dbReference type="STRING" id="311410.LA5095_00727"/>
<keyword evidence="5" id="KW-0812">Transmembrane</keyword>
<dbReference type="InterPro" id="IPR018060">
    <property type="entry name" value="HTH_AraC"/>
</dbReference>
<keyword evidence="1" id="KW-0805">Transcription regulation</keyword>
<evidence type="ECO:0000313" key="7">
    <source>
        <dbReference type="EMBL" id="CTQ73971.1"/>
    </source>
</evidence>
<keyword evidence="2" id="KW-0238">DNA-binding</keyword>
<feature type="region of interest" description="Disordered" evidence="4">
    <location>
        <begin position="330"/>
        <end position="356"/>
    </location>
</feature>
<keyword evidence="5" id="KW-0472">Membrane</keyword>
<dbReference type="InterPro" id="IPR009057">
    <property type="entry name" value="Homeodomain-like_sf"/>
</dbReference>
<dbReference type="SMART" id="SM00342">
    <property type="entry name" value="HTH_ARAC"/>
    <property type="match status" value="1"/>
</dbReference>
<dbReference type="GO" id="GO:0043565">
    <property type="term" value="F:sequence-specific DNA binding"/>
    <property type="evidence" value="ECO:0007669"/>
    <property type="project" value="InterPro"/>
</dbReference>
<evidence type="ECO:0000256" key="2">
    <source>
        <dbReference type="ARBA" id="ARBA00023125"/>
    </source>
</evidence>
<dbReference type="Gene3D" id="1.10.10.60">
    <property type="entry name" value="Homeodomain-like"/>
    <property type="match status" value="1"/>
</dbReference>
<dbReference type="SUPFAM" id="SSF46689">
    <property type="entry name" value="Homeodomain-like"/>
    <property type="match status" value="1"/>
</dbReference>
<protein>
    <submittedName>
        <fullName evidence="7">Exoenzyme S synthesis regulatory protein ExsA</fullName>
    </submittedName>
</protein>
<evidence type="ECO:0000256" key="3">
    <source>
        <dbReference type="ARBA" id="ARBA00023163"/>
    </source>
</evidence>
<evidence type="ECO:0000256" key="5">
    <source>
        <dbReference type="SAM" id="Phobius"/>
    </source>
</evidence>
<keyword evidence="3" id="KW-0804">Transcription</keyword>
<feature type="compositionally biased region" description="Polar residues" evidence="4">
    <location>
        <begin position="330"/>
        <end position="345"/>
    </location>
</feature>
<keyword evidence="5" id="KW-1133">Transmembrane helix</keyword>
<dbReference type="Pfam" id="PF12833">
    <property type="entry name" value="HTH_18"/>
    <property type="match status" value="1"/>
</dbReference>